<dbReference type="AlphaFoldDB" id="A0AA40AP40"/>
<keyword evidence="3 5" id="KW-1133">Transmembrane helix</keyword>
<name>A0AA40AP40_9PEZI</name>
<gene>
    <name evidence="6" type="ORF">B0H67DRAFT_572914</name>
</gene>
<proteinExistence type="predicted"/>
<evidence type="ECO:0000256" key="2">
    <source>
        <dbReference type="ARBA" id="ARBA00022692"/>
    </source>
</evidence>
<keyword evidence="2 5" id="KW-0812">Transmembrane</keyword>
<evidence type="ECO:0000256" key="3">
    <source>
        <dbReference type="ARBA" id="ARBA00022989"/>
    </source>
</evidence>
<dbReference type="GO" id="GO:0016020">
    <property type="term" value="C:membrane"/>
    <property type="evidence" value="ECO:0007669"/>
    <property type="project" value="UniProtKB-SubCell"/>
</dbReference>
<evidence type="ECO:0000313" key="6">
    <source>
        <dbReference type="EMBL" id="KAK0719322.1"/>
    </source>
</evidence>
<dbReference type="SUPFAM" id="SSF144083">
    <property type="entry name" value="Magnesium transport protein CorA, transmembrane region"/>
    <property type="match status" value="1"/>
</dbReference>
<dbReference type="InterPro" id="IPR045863">
    <property type="entry name" value="CorA_TM1_TM2"/>
</dbReference>
<feature type="transmembrane region" description="Helical" evidence="5">
    <location>
        <begin position="21"/>
        <end position="42"/>
    </location>
</feature>
<dbReference type="EMBL" id="JAUKUA010000003">
    <property type="protein sequence ID" value="KAK0719322.1"/>
    <property type="molecule type" value="Genomic_DNA"/>
</dbReference>
<evidence type="ECO:0000313" key="7">
    <source>
        <dbReference type="Proteomes" id="UP001172102"/>
    </source>
</evidence>
<evidence type="ECO:0000256" key="5">
    <source>
        <dbReference type="SAM" id="Phobius"/>
    </source>
</evidence>
<reference evidence="6" key="1">
    <citation type="submission" date="2023-06" db="EMBL/GenBank/DDBJ databases">
        <title>Genome-scale phylogeny and comparative genomics of the fungal order Sordariales.</title>
        <authorList>
            <consortium name="Lawrence Berkeley National Laboratory"/>
            <person name="Hensen N."/>
            <person name="Bonometti L."/>
            <person name="Westerberg I."/>
            <person name="Brannstrom I.O."/>
            <person name="Guillou S."/>
            <person name="Cros-Aarteil S."/>
            <person name="Calhoun S."/>
            <person name="Haridas S."/>
            <person name="Kuo A."/>
            <person name="Mondo S."/>
            <person name="Pangilinan J."/>
            <person name="Riley R."/>
            <person name="Labutti K."/>
            <person name="Andreopoulos B."/>
            <person name="Lipzen A."/>
            <person name="Chen C."/>
            <person name="Yanf M."/>
            <person name="Daum C."/>
            <person name="Ng V."/>
            <person name="Clum A."/>
            <person name="Steindorff A."/>
            <person name="Ohm R."/>
            <person name="Martin F."/>
            <person name="Silar P."/>
            <person name="Natvig D."/>
            <person name="Lalanne C."/>
            <person name="Gautier V."/>
            <person name="Ament-Velasquez S.L."/>
            <person name="Kruys A."/>
            <person name="Hutchinson M.I."/>
            <person name="Powell A.J."/>
            <person name="Barry K."/>
            <person name="Miller A.N."/>
            <person name="Grigoriev I.V."/>
            <person name="Debuchy R."/>
            <person name="Gladieux P."/>
            <person name="Thoren M.H."/>
            <person name="Johannesson H."/>
        </authorList>
    </citation>
    <scope>NUCLEOTIDE SEQUENCE</scope>
    <source>
        <strain evidence="6">SMH4607-1</strain>
    </source>
</reference>
<evidence type="ECO:0000256" key="1">
    <source>
        <dbReference type="ARBA" id="ARBA00004141"/>
    </source>
</evidence>
<keyword evidence="7" id="KW-1185">Reference proteome</keyword>
<sequence>MGIVESRRAIQQAEAVTKLAHLAFLFVPLTYITSIFGTNINVSPLEHVPLPPPRHTSLTHISNLGIPK</sequence>
<dbReference type="Gene3D" id="1.20.58.340">
    <property type="entry name" value="Magnesium transport protein CorA, transmembrane region"/>
    <property type="match status" value="1"/>
</dbReference>
<organism evidence="6 7">
    <name type="scientific">Lasiosphaeris hirsuta</name>
    <dbReference type="NCBI Taxonomy" id="260670"/>
    <lineage>
        <taxon>Eukaryota</taxon>
        <taxon>Fungi</taxon>
        <taxon>Dikarya</taxon>
        <taxon>Ascomycota</taxon>
        <taxon>Pezizomycotina</taxon>
        <taxon>Sordariomycetes</taxon>
        <taxon>Sordariomycetidae</taxon>
        <taxon>Sordariales</taxon>
        <taxon>Lasiosphaeriaceae</taxon>
        <taxon>Lasiosphaeris</taxon>
    </lineage>
</organism>
<evidence type="ECO:0000256" key="4">
    <source>
        <dbReference type="ARBA" id="ARBA00023136"/>
    </source>
</evidence>
<accession>A0AA40AP40</accession>
<comment type="subcellular location">
    <subcellularLocation>
        <location evidence="1">Membrane</location>
        <topology evidence="1">Multi-pass membrane protein</topology>
    </subcellularLocation>
</comment>
<dbReference type="Proteomes" id="UP001172102">
    <property type="component" value="Unassembled WGS sequence"/>
</dbReference>
<protein>
    <submittedName>
        <fullName evidence="6">Uncharacterized protein</fullName>
    </submittedName>
</protein>
<keyword evidence="4 5" id="KW-0472">Membrane</keyword>
<comment type="caution">
    <text evidence="6">The sequence shown here is derived from an EMBL/GenBank/DDBJ whole genome shotgun (WGS) entry which is preliminary data.</text>
</comment>